<feature type="transmembrane region" description="Helical" evidence="1">
    <location>
        <begin position="125"/>
        <end position="145"/>
    </location>
</feature>
<evidence type="ECO:0000256" key="1">
    <source>
        <dbReference type="SAM" id="Phobius"/>
    </source>
</evidence>
<comment type="caution">
    <text evidence="2">The sequence shown here is derived from an EMBL/GenBank/DDBJ whole genome shotgun (WGS) entry which is preliminary data.</text>
</comment>
<gene>
    <name evidence="2" type="ORF">GCM10011512_06360</name>
</gene>
<dbReference type="Pfam" id="PF09997">
    <property type="entry name" value="DUF2238"/>
    <property type="match status" value="1"/>
</dbReference>
<reference evidence="3" key="1">
    <citation type="journal article" date="2019" name="Int. J. Syst. Evol. Microbiol.">
        <title>The Global Catalogue of Microorganisms (GCM) 10K type strain sequencing project: providing services to taxonomists for standard genome sequencing and annotation.</title>
        <authorList>
            <consortium name="The Broad Institute Genomics Platform"/>
            <consortium name="The Broad Institute Genome Sequencing Center for Infectious Disease"/>
            <person name="Wu L."/>
            <person name="Ma J."/>
        </authorList>
    </citation>
    <scope>NUCLEOTIDE SEQUENCE [LARGE SCALE GENOMIC DNA]</scope>
    <source>
        <strain evidence="3">CGMCC 1.15480</strain>
    </source>
</reference>
<keyword evidence="1" id="KW-1133">Transmembrane helix</keyword>
<feature type="transmembrane region" description="Helical" evidence="1">
    <location>
        <begin position="165"/>
        <end position="183"/>
    </location>
</feature>
<sequence length="204" mass="21359">MITNFLRPPQSLGELIADALRLIGVLSIVVAGVGWSLTDAGILAFVLPGLVVPRFVGVRAGFDVAVSVSLLVAGWSNVADLYTSVDWWDVPIHLVCTGVVSALAYLLLAGLGIVASPRAAGVRAIAPIVLTAAIGLAMSAVWEMVEWFGRTFITAQIYVTYDDTIGDMAVGGLGAILAGVLLARVRLLREPALDGGRIPASMHR</sequence>
<organism evidence="2 3">
    <name type="scientific">Tersicoccus solisilvae</name>
    <dbReference type="NCBI Taxonomy" id="1882339"/>
    <lineage>
        <taxon>Bacteria</taxon>
        <taxon>Bacillati</taxon>
        <taxon>Actinomycetota</taxon>
        <taxon>Actinomycetes</taxon>
        <taxon>Micrococcales</taxon>
        <taxon>Micrococcaceae</taxon>
        <taxon>Tersicoccus</taxon>
    </lineage>
</organism>
<name>A0ABQ1NQU7_9MICC</name>
<dbReference type="EMBL" id="BMJI01000002">
    <property type="protein sequence ID" value="GGC82351.1"/>
    <property type="molecule type" value="Genomic_DNA"/>
</dbReference>
<dbReference type="RefSeq" id="WP_188666218.1">
    <property type="nucleotide sequence ID" value="NZ_BMJI01000002.1"/>
</dbReference>
<feature type="transmembrane region" description="Helical" evidence="1">
    <location>
        <begin position="20"/>
        <end position="48"/>
    </location>
</feature>
<accession>A0ABQ1NQU7</accession>
<dbReference type="InterPro" id="IPR014509">
    <property type="entry name" value="YjdF-like"/>
</dbReference>
<feature type="transmembrane region" description="Helical" evidence="1">
    <location>
        <begin position="90"/>
        <end position="113"/>
    </location>
</feature>
<dbReference type="Proteomes" id="UP000597761">
    <property type="component" value="Unassembled WGS sequence"/>
</dbReference>
<evidence type="ECO:0008006" key="4">
    <source>
        <dbReference type="Google" id="ProtNLM"/>
    </source>
</evidence>
<protein>
    <recommendedName>
        <fullName evidence="4">DUF2238 domain-containing protein</fullName>
    </recommendedName>
</protein>
<keyword evidence="1" id="KW-0812">Transmembrane</keyword>
<evidence type="ECO:0000313" key="3">
    <source>
        <dbReference type="Proteomes" id="UP000597761"/>
    </source>
</evidence>
<keyword evidence="1" id="KW-0472">Membrane</keyword>
<evidence type="ECO:0000313" key="2">
    <source>
        <dbReference type="EMBL" id="GGC82351.1"/>
    </source>
</evidence>
<proteinExistence type="predicted"/>
<keyword evidence="3" id="KW-1185">Reference proteome</keyword>